<evidence type="ECO:0000313" key="1">
    <source>
        <dbReference type="EMBL" id="KAI0050119.1"/>
    </source>
</evidence>
<comment type="caution">
    <text evidence="1">The sequence shown here is derived from an EMBL/GenBank/DDBJ whole genome shotgun (WGS) entry which is preliminary data.</text>
</comment>
<proteinExistence type="predicted"/>
<accession>A0ACB8S0W2</accession>
<reference evidence="1" key="2">
    <citation type="journal article" date="2022" name="New Phytol.">
        <title>Evolutionary transition to the ectomycorrhizal habit in the genomes of a hyperdiverse lineage of mushroom-forming fungi.</title>
        <authorList>
            <person name="Looney B."/>
            <person name="Miyauchi S."/>
            <person name="Morin E."/>
            <person name="Drula E."/>
            <person name="Courty P.E."/>
            <person name="Kohler A."/>
            <person name="Kuo A."/>
            <person name="LaButti K."/>
            <person name="Pangilinan J."/>
            <person name="Lipzen A."/>
            <person name="Riley R."/>
            <person name="Andreopoulos W."/>
            <person name="He G."/>
            <person name="Johnson J."/>
            <person name="Nolan M."/>
            <person name="Tritt A."/>
            <person name="Barry K.W."/>
            <person name="Grigoriev I.V."/>
            <person name="Nagy L.G."/>
            <person name="Hibbett D."/>
            <person name="Henrissat B."/>
            <person name="Matheny P.B."/>
            <person name="Labbe J."/>
            <person name="Martin F.M."/>
        </authorList>
    </citation>
    <scope>NUCLEOTIDE SEQUENCE</scope>
    <source>
        <strain evidence="1">FP105234-sp</strain>
    </source>
</reference>
<reference evidence="1" key="1">
    <citation type="submission" date="2021-02" db="EMBL/GenBank/DDBJ databases">
        <authorList>
            <consortium name="DOE Joint Genome Institute"/>
            <person name="Ahrendt S."/>
            <person name="Looney B.P."/>
            <person name="Miyauchi S."/>
            <person name="Morin E."/>
            <person name="Drula E."/>
            <person name="Courty P.E."/>
            <person name="Chicoki N."/>
            <person name="Fauchery L."/>
            <person name="Kohler A."/>
            <person name="Kuo A."/>
            <person name="Labutti K."/>
            <person name="Pangilinan J."/>
            <person name="Lipzen A."/>
            <person name="Riley R."/>
            <person name="Andreopoulos W."/>
            <person name="He G."/>
            <person name="Johnson J."/>
            <person name="Barry K.W."/>
            <person name="Grigoriev I.V."/>
            <person name="Nagy L."/>
            <person name="Hibbett D."/>
            <person name="Henrissat B."/>
            <person name="Matheny P.B."/>
            <person name="Labbe J."/>
            <person name="Martin F."/>
        </authorList>
    </citation>
    <scope>NUCLEOTIDE SEQUENCE</scope>
    <source>
        <strain evidence="1">FP105234-sp</strain>
    </source>
</reference>
<sequence length="641" mass="71867">MFDVNLLYRVGERYNLQTTLNVTESRVNLSNIADEMFAMYSDQFQELGAHPQDIVVYRVPVDYELRALPTNTLKQRVIDLLESQRADVLDIGFQKLSKIFDGETLDDEQVHLIFQCTKEPKKILKPEAKGGLLSMSKELDIATSKAEGSSSPSTMARNVSNFIWAQRTRPIYNGRLGRIGPSVTLFHSAFANFVADMKRVDDAEYLDDLSHGDGDDEVDNGTITAALARVIAAVSDIHESENDLFEAIRGDLSTLFGAPVINTPLSELGCTYVTPNAAPTTAALQSVVEGKLGMYGGDAGVQASAIWRDEVFGDAYKPYRMVSACPSFLVSLQGQYLGIQGSVLMPRPVTEHLTDLIYIGLGPRCETRALRLPSILRIYRRANRALRDYYLRLVPDANSPYIGWVPQPTFPQDVSAEHRAVVDHLEYLSLLEYEDREADDFRRALYLGLLSGKKVVVKFCERYCPDAHRLLADHDRKFAPTLHLCTRLVGGLYMVVMDYIEGSVVSKAFRKGAKVRLPSPLHDQVKTALDVLHKNRYVYGDLRGPNILKTADNRAMLIDFDWAGKEGEARYSALMNPDIEWAKGASPSGLILKQHDWDMLALMYPDRVEEGLGRVEDKKRKREDDEVGLGSLEDMEVTRDE</sequence>
<protein>
    <submittedName>
        <fullName evidence="1">Uncharacterized protein</fullName>
    </submittedName>
</protein>
<dbReference type="EMBL" id="MU275865">
    <property type="protein sequence ID" value="KAI0050119.1"/>
    <property type="molecule type" value="Genomic_DNA"/>
</dbReference>
<evidence type="ECO:0000313" key="2">
    <source>
        <dbReference type="Proteomes" id="UP000814033"/>
    </source>
</evidence>
<gene>
    <name evidence="1" type="ORF">FA95DRAFT_1676989</name>
</gene>
<keyword evidence="2" id="KW-1185">Reference proteome</keyword>
<dbReference type="Proteomes" id="UP000814033">
    <property type="component" value="Unassembled WGS sequence"/>
</dbReference>
<organism evidence="1 2">
    <name type="scientific">Auriscalpium vulgare</name>
    <dbReference type="NCBI Taxonomy" id="40419"/>
    <lineage>
        <taxon>Eukaryota</taxon>
        <taxon>Fungi</taxon>
        <taxon>Dikarya</taxon>
        <taxon>Basidiomycota</taxon>
        <taxon>Agaricomycotina</taxon>
        <taxon>Agaricomycetes</taxon>
        <taxon>Russulales</taxon>
        <taxon>Auriscalpiaceae</taxon>
        <taxon>Auriscalpium</taxon>
    </lineage>
</organism>
<name>A0ACB8S0W2_9AGAM</name>